<name>A0AAD7WRX8_9TELE</name>
<protein>
    <submittedName>
        <fullName evidence="1">Uncharacterized protein</fullName>
    </submittedName>
</protein>
<dbReference type="Proteomes" id="UP001221898">
    <property type="component" value="Unassembled WGS sequence"/>
</dbReference>
<dbReference type="EMBL" id="JAINUG010000045">
    <property type="protein sequence ID" value="KAJ8406124.1"/>
    <property type="molecule type" value="Genomic_DNA"/>
</dbReference>
<proteinExistence type="predicted"/>
<sequence length="112" mass="12447">MRARGMAPLCPSQIQRPVNAALFPQHRDVTPAQNIQHCATGSRYSSTDIADATPAHRRNADHHQTANATVLKHTISTACRQLTDKRNSALHNIVYSIQLLFPDQHSNTRRGT</sequence>
<comment type="caution">
    <text evidence="1">The sequence shown here is derived from an EMBL/GenBank/DDBJ whole genome shotgun (WGS) entry which is preliminary data.</text>
</comment>
<evidence type="ECO:0000313" key="2">
    <source>
        <dbReference type="Proteomes" id="UP001221898"/>
    </source>
</evidence>
<organism evidence="1 2">
    <name type="scientific">Aldrovandia affinis</name>
    <dbReference type="NCBI Taxonomy" id="143900"/>
    <lineage>
        <taxon>Eukaryota</taxon>
        <taxon>Metazoa</taxon>
        <taxon>Chordata</taxon>
        <taxon>Craniata</taxon>
        <taxon>Vertebrata</taxon>
        <taxon>Euteleostomi</taxon>
        <taxon>Actinopterygii</taxon>
        <taxon>Neopterygii</taxon>
        <taxon>Teleostei</taxon>
        <taxon>Notacanthiformes</taxon>
        <taxon>Halosauridae</taxon>
        <taxon>Aldrovandia</taxon>
    </lineage>
</organism>
<keyword evidence="2" id="KW-1185">Reference proteome</keyword>
<evidence type="ECO:0000313" key="1">
    <source>
        <dbReference type="EMBL" id="KAJ8406124.1"/>
    </source>
</evidence>
<dbReference type="AlphaFoldDB" id="A0AAD7WRX8"/>
<gene>
    <name evidence="1" type="ORF">AAFF_G00310120</name>
</gene>
<accession>A0AAD7WRX8</accession>
<reference evidence="1" key="1">
    <citation type="journal article" date="2023" name="Science">
        <title>Genome structures resolve the early diversification of teleost fishes.</title>
        <authorList>
            <person name="Parey E."/>
            <person name="Louis A."/>
            <person name="Montfort J."/>
            <person name="Bouchez O."/>
            <person name="Roques C."/>
            <person name="Iampietro C."/>
            <person name="Lluch J."/>
            <person name="Castinel A."/>
            <person name="Donnadieu C."/>
            <person name="Desvignes T."/>
            <person name="Floi Bucao C."/>
            <person name="Jouanno E."/>
            <person name="Wen M."/>
            <person name="Mejri S."/>
            <person name="Dirks R."/>
            <person name="Jansen H."/>
            <person name="Henkel C."/>
            <person name="Chen W.J."/>
            <person name="Zahm M."/>
            <person name="Cabau C."/>
            <person name="Klopp C."/>
            <person name="Thompson A.W."/>
            <person name="Robinson-Rechavi M."/>
            <person name="Braasch I."/>
            <person name="Lecointre G."/>
            <person name="Bobe J."/>
            <person name="Postlethwait J.H."/>
            <person name="Berthelot C."/>
            <person name="Roest Crollius H."/>
            <person name="Guiguen Y."/>
        </authorList>
    </citation>
    <scope>NUCLEOTIDE SEQUENCE</scope>
    <source>
        <strain evidence="1">NC1722</strain>
    </source>
</reference>